<gene>
    <name evidence="1" type="ORF">PoB_006689600</name>
</gene>
<reference evidence="1 2" key="1">
    <citation type="journal article" date="2021" name="Elife">
        <title>Chloroplast acquisition without the gene transfer in kleptoplastic sea slugs, Plakobranchus ocellatus.</title>
        <authorList>
            <person name="Maeda T."/>
            <person name="Takahashi S."/>
            <person name="Yoshida T."/>
            <person name="Shimamura S."/>
            <person name="Takaki Y."/>
            <person name="Nagai Y."/>
            <person name="Toyoda A."/>
            <person name="Suzuki Y."/>
            <person name="Arimoto A."/>
            <person name="Ishii H."/>
            <person name="Satoh N."/>
            <person name="Nishiyama T."/>
            <person name="Hasebe M."/>
            <person name="Maruyama T."/>
            <person name="Minagawa J."/>
            <person name="Obokata J."/>
            <person name="Shigenobu S."/>
        </authorList>
    </citation>
    <scope>NUCLEOTIDE SEQUENCE [LARGE SCALE GENOMIC DNA]</scope>
</reference>
<organism evidence="1 2">
    <name type="scientific">Plakobranchus ocellatus</name>
    <dbReference type="NCBI Taxonomy" id="259542"/>
    <lineage>
        <taxon>Eukaryota</taxon>
        <taxon>Metazoa</taxon>
        <taxon>Spiralia</taxon>
        <taxon>Lophotrochozoa</taxon>
        <taxon>Mollusca</taxon>
        <taxon>Gastropoda</taxon>
        <taxon>Heterobranchia</taxon>
        <taxon>Euthyneura</taxon>
        <taxon>Panpulmonata</taxon>
        <taxon>Sacoglossa</taxon>
        <taxon>Placobranchoidea</taxon>
        <taxon>Plakobranchidae</taxon>
        <taxon>Plakobranchus</taxon>
    </lineage>
</organism>
<comment type="caution">
    <text evidence="1">The sequence shown here is derived from an EMBL/GenBank/DDBJ whole genome shotgun (WGS) entry which is preliminary data.</text>
</comment>
<evidence type="ECO:0000313" key="2">
    <source>
        <dbReference type="Proteomes" id="UP000735302"/>
    </source>
</evidence>
<dbReference type="Proteomes" id="UP000735302">
    <property type="component" value="Unassembled WGS sequence"/>
</dbReference>
<dbReference type="AlphaFoldDB" id="A0AAV4D8B3"/>
<accession>A0AAV4D8B3</accession>
<protein>
    <submittedName>
        <fullName evidence="1">Transcription factor iiib 90 kDa subunit</fullName>
    </submittedName>
</protein>
<keyword evidence="2" id="KW-1185">Reference proteome</keyword>
<evidence type="ECO:0000313" key="1">
    <source>
        <dbReference type="EMBL" id="GFO40391.1"/>
    </source>
</evidence>
<dbReference type="EMBL" id="BLXT01007613">
    <property type="protein sequence ID" value="GFO40391.1"/>
    <property type="molecule type" value="Genomic_DNA"/>
</dbReference>
<sequence>MDDCLSGWLEVFSTPAGSPQAGSRGFVAVYDRSSLYLESWMSLPVMGGPSSVPKQTGNSPKRWDKTGIVIEVKHHDQYVVKIDSSGRLTTQNCRFLRNFEPTSIEIQCAPPSYQPFQQDSLVTPNVLYTPTQTNQVSSFMLATLCRTFLRRIHKTVRRIVSMKPNLAIESYPGIKAAIAS</sequence>
<proteinExistence type="predicted"/>
<name>A0AAV4D8B3_9GAST</name>